<proteinExistence type="predicted"/>
<reference evidence="5" key="1">
    <citation type="journal article" date="2019" name="Int. J. Syst. Evol. Microbiol.">
        <title>The Global Catalogue of Microorganisms (GCM) 10K type strain sequencing project: providing services to taxonomists for standard genome sequencing and annotation.</title>
        <authorList>
            <consortium name="The Broad Institute Genomics Platform"/>
            <consortium name="The Broad Institute Genome Sequencing Center for Infectious Disease"/>
            <person name="Wu L."/>
            <person name="Ma J."/>
        </authorList>
    </citation>
    <scope>NUCLEOTIDE SEQUENCE [LARGE SCALE GENOMIC DNA]</scope>
    <source>
        <strain evidence="5">DT28</strain>
    </source>
</reference>
<keyword evidence="1" id="KW-0597">Phosphoprotein</keyword>
<dbReference type="InterPro" id="IPR052020">
    <property type="entry name" value="Cyclic_di-GMP/3'3'-cGAMP_PDE"/>
</dbReference>
<sequence length="368" mass="41212">MNNLFRPASSASPTTVAVKAPWRVLVVDDDEFIHQVTELVLSSFRFEQRPLELVRAYSAAEAIAILENDRDFAVALVDVVMETDDAGLQLVKHIREQMAILTMRIILRTGQPGQAPEFEVIEKYEINDYKDKTELTAAKLRTVVIAALRGYRDLLTIESHRRGLMRVIQNTSRVLASSSLHEFATCVLQQVVEVIDLNATGFYCVTQATGRGDFQINHCLAATADWVRLDPSSKLEILPQDVRDSIQKSLQLKASVQTAAGYVAYHISDAGYENVLYLQLARPLTEVEQSLLSMYCSNVALTYQMLLAKEDIIESQHEMAYMLGEAVEQRSKETGMHVRRVALYTEKLARLSGLASRQDPTAFNGAGW</sequence>
<evidence type="ECO:0000259" key="3">
    <source>
        <dbReference type="PROSITE" id="PS51832"/>
    </source>
</evidence>
<organism evidence="4 5">
    <name type="scientific">Rheinheimera marina</name>
    <dbReference type="NCBI Taxonomy" id="1774958"/>
    <lineage>
        <taxon>Bacteria</taxon>
        <taxon>Pseudomonadati</taxon>
        <taxon>Pseudomonadota</taxon>
        <taxon>Gammaproteobacteria</taxon>
        <taxon>Chromatiales</taxon>
        <taxon>Chromatiaceae</taxon>
        <taxon>Rheinheimera</taxon>
    </lineage>
</organism>
<comment type="caution">
    <text evidence="4">The sequence shown here is derived from an EMBL/GenBank/DDBJ whole genome shotgun (WGS) entry which is preliminary data.</text>
</comment>
<dbReference type="InterPro" id="IPR037522">
    <property type="entry name" value="HD_GYP_dom"/>
</dbReference>
<dbReference type="InterPro" id="IPR001789">
    <property type="entry name" value="Sig_transdc_resp-reg_receiver"/>
</dbReference>
<feature type="modified residue" description="4-aspartylphosphate" evidence="1">
    <location>
        <position position="78"/>
    </location>
</feature>
<dbReference type="PROSITE" id="PS50110">
    <property type="entry name" value="RESPONSE_REGULATORY"/>
    <property type="match status" value="1"/>
</dbReference>
<dbReference type="RefSeq" id="WP_377334665.1">
    <property type="nucleotide sequence ID" value="NZ_JBHSGB010000012.1"/>
</dbReference>
<feature type="domain" description="HD-GYP" evidence="3">
    <location>
        <begin position="312"/>
        <end position="368"/>
    </location>
</feature>
<evidence type="ECO:0000256" key="1">
    <source>
        <dbReference type="PROSITE-ProRule" id="PRU00169"/>
    </source>
</evidence>
<evidence type="ECO:0000313" key="4">
    <source>
        <dbReference type="EMBL" id="MFC4656001.1"/>
    </source>
</evidence>
<dbReference type="PROSITE" id="PS51832">
    <property type="entry name" value="HD_GYP"/>
    <property type="match status" value="1"/>
</dbReference>
<keyword evidence="5" id="KW-1185">Reference proteome</keyword>
<dbReference type="PANTHER" id="PTHR45228:SF9">
    <property type="entry name" value="3'3'-CGAMP-SPECIFIC PHOSPHODIESTERASE 2"/>
    <property type="match status" value="1"/>
</dbReference>
<name>A0ABV9JP16_9GAMM</name>
<accession>A0ABV9JP16</accession>
<protein>
    <submittedName>
        <fullName evidence="4">DUF3369 domain-containing protein</fullName>
    </submittedName>
</protein>
<feature type="domain" description="Response regulatory" evidence="2">
    <location>
        <begin position="23"/>
        <end position="147"/>
    </location>
</feature>
<dbReference type="PANTHER" id="PTHR45228">
    <property type="entry name" value="CYCLIC DI-GMP PHOSPHODIESTERASE TM_0186-RELATED"/>
    <property type="match status" value="1"/>
</dbReference>
<dbReference type="Gene3D" id="3.40.50.2300">
    <property type="match status" value="1"/>
</dbReference>
<dbReference type="InterPro" id="IPR021800">
    <property type="entry name" value="DUF3369"/>
</dbReference>
<dbReference type="Proteomes" id="UP001595962">
    <property type="component" value="Unassembled WGS sequence"/>
</dbReference>
<dbReference type="SMART" id="SM00448">
    <property type="entry name" value="REC"/>
    <property type="match status" value="1"/>
</dbReference>
<dbReference type="SUPFAM" id="SSF52172">
    <property type="entry name" value="CheY-like"/>
    <property type="match status" value="1"/>
</dbReference>
<gene>
    <name evidence="4" type="ORF">ACFO3I_13380</name>
</gene>
<dbReference type="Pfam" id="PF00072">
    <property type="entry name" value="Response_reg"/>
    <property type="match status" value="1"/>
</dbReference>
<dbReference type="Pfam" id="PF11849">
    <property type="entry name" value="DUF3369"/>
    <property type="match status" value="1"/>
</dbReference>
<dbReference type="EMBL" id="JBHSGB010000012">
    <property type="protein sequence ID" value="MFC4656001.1"/>
    <property type="molecule type" value="Genomic_DNA"/>
</dbReference>
<evidence type="ECO:0000259" key="2">
    <source>
        <dbReference type="PROSITE" id="PS50110"/>
    </source>
</evidence>
<evidence type="ECO:0000313" key="5">
    <source>
        <dbReference type="Proteomes" id="UP001595962"/>
    </source>
</evidence>
<dbReference type="InterPro" id="IPR011006">
    <property type="entry name" value="CheY-like_superfamily"/>
</dbReference>